<protein>
    <submittedName>
        <fullName evidence="1">Uncharacterized protein</fullName>
    </submittedName>
</protein>
<organism evidence="1">
    <name type="scientific">marine sediment metagenome</name>
    <dbReference type="NCBI Taxonomy" id="412755"/>
    <lineage>
        <taxon>unclassified sequences</taxon>
        <taxon>metagenomes</taxon>
        <taxon>ecological metagenomes</taxon>
    </lineage>
</organism>
<sequence length="64" mass="7660">MIFISPKGMTVTEWFKEIRKRNNYLFHARKGSAQKRTDREYAHKPLFGHVRTFFKRISSTAVRS</sequence>
<accession>A0A0F9B3G7</accession>
<gene>
    <name evidence="1" type="ORF">LCGC14_2577040</name>
</gene>
<comment type="caution">
    <text evidence="1">The sequence shown here is derived from an EMBL/GenBank/DDBJ whole genome shotgun (WGS) entry which is preliminary data.</text>
</comment>
<dbReference type="AlphaFoldDB" id="A0A0F9B3G7"/>
<evidence type="ECO:0000313" key="1">
    <source>
        <dbReference type="EMBL" id="KKL08322.1"/>
    </source>
</evidence>
<proteinExistence type="predicted"/>
<name>A0A0F9B3G7_9ZZZZ</name>
<reference evidence="1" key="1">
    <citation type="journal article" date="2015" name="Nature">
        <title>Complex archaea that bridge the gap between prokaryotes and eukaryotes.</title>
        <authorList>
            <person name="Spang A."/>
            <person name="Saw J.H."/>
            <person name="Jorgensen S.L."/>
            <person name="Zaremba-Niedzwiedzka K."/>
            <person name="Martijn J."/>
            <person name="Lind A.E."/>
            <person name="van Eijk R."/>
            <person name="Schleper C."/>
            <person name="Guy L."/>
            <person name="Ettema T.J."/>
        </authorList>
    </citation>
    <scope>NUCLEOTIDE SEQUENCE</scope>
</reference>
<dbReference type="EMBL" id="LAZR01042924">
    <property type="protein sequence ID" value="KKL08322.1"/>
    <property type="molecule type" value="Genomic_DNA"/>
</dbReference>